<protein>
    <submittedName>
        <fullName evidence="1">Uncharacterized protein</fullName>
    </submittedName>
</protein>
<dbReference type="EMBL" id="FOIA01000011">
    <property type="protein sequence ID" value="SET08723.1"/>
    <property type="molecule type" value="Genomic_DNA"/>
</dbReference>
<dbReference type="Proteomes" id="UP000199345">
    <property type="component" value="Unassembled WGS sequence"/>
</dbReference>
<name>A0A1I0BP60_9PROT</name>
<evidence type="ECO:0000313" key="2">
    <source>
        <dbReference type="Proteomes" id="UP000199345"/>
    </source>
</evidence>
<evidence type="ECO:0000313" key="1">
    <source>
        <dbReference type="EMBL" id="SET08723.1"/>
    </source>
</evidence>
<dbReference type="AlphaFoldDB" id="A0A1I0BP60"/>
<keyword evidence="2" id="KW-1185">Reference proteome</keyword>
<sequence>MPYLLTDTLTDCLRLILPEDSSRLFSTPVAAIFRVSPWRSESVSHGFDNASVGKPAWGSRIPCRFGIFFVIKCCTQRRLKAPRGYPQQLGHTRNPSRCPVYSVLEGLHA</sequence>
<reference evidence="2" key="1">
    <citation type="submission" date="2016-10" db="EMBL/GenBank/DDBJ databases">
        <authorList>
            <person name="Varghese N."/>
            <person name="Submissions S."/>
        </authorList>
    </citation>
    <scope>NUCLEOTIDE SEQUENCE [LARGE SCALE GENOMIC DNA]</scope>
    <source>
        <strain evidence="2">Nm71</strain>
    </source>
</reference>
<accession>A0A1I0BP60</accession>
<gene>
    <name evidence="1" type="ORF">SAMN05216326_11176</name>
</gene>
<organism evidence="1 2">
    <name type="scientific">Nitrosomonas marina</name>
    <dbReference type="NCBI Taxonomy" id="917"/>
    <lineage>
        <taxon>Bacteria</taxon>
        <taxon>Pseudomonadati</taxon>
        <taxon>Pseudomonadota</taxon>
        <taxon>Betaproteobacteria</taxon>
        <taxon>Nitrosomonadales</taxon>
        <taxon>Nitrosomonadaceae</taxon>
        <taxon>Nitrosomonas</taxon>
    </lineage>
</organism>
<proteinExistence type="predicted"/>